<dbReference type="AlphaFoldDB" id="A0A2J6PLR4"/>
<gene>
    <name evidence="1" type="ORF">NA56DRAFT_710451</name>
</gene>
<evidence type="ECO:0000313" key="1">
    <source>
        <dbReference type="EMBL" id="PMD14992.1"/>
    </source>
</evidence>
<name>A0A2J6PLR4_9HELO</name>
<dbReference type="Proteomes" id="UP000235672">
    <property type="component" value="Unassembled WGS sequence"/>
</dbReference>
<reference evidence="1 2" key="1">
    <citation type="submission" date="2016-05" db="EMBL/GenBank/DDBJ databases">
        <title>A degradative enzymes factory behind the ericoid mycorrhizal symbiosis.</title>
        <authorList>
            <consortium name="DOE Joint Genome Institute"/>
            <person name="Martino E."/>
            <person name="Morin E."/>
            <person name="Grelet G."/>
            <person name="Kuo A."/>
            <person name="Kohler A."/>
            <person name="Daghino S."/>
            <person name="Barry K."/>
            <person name="Choi C."/>
            <person name="Cichocki N."/>
            <person name="Clum A."/>
            <person name="Copeland A."/>
            <person name="Hainaut M."/>
            <person name="Haridas S."/>
            <person name="Labutti K."/>
            <person name="Lindquist E."/>
            <person name="Lipzen A."/>
            <person name="Khouja H.-R."/>
            <person name="Murat C."/>
            <person name="Ohm R."/>
            <person name="Olson A."/>
            <person name="Spatafora J."/>
            <person name="Veneault-Fourrey C."/>
            <person name="Henrissat B."/>
            <person name="Grigoriev I."/>
            <person name="Martin F."/>
            <person name="Perotto S."/>
        </authorList>
    </citation>
    <scope>NUCLEOTIDE SEQUENCE [LARGE SCALE GENOMIC DNA]</scope>
    <source>
        <strain evidence="1 2">UAMH 7357</strain>
    </source>
</reference>
<organism evidence="1 2">
    <name type="scientific">Hyaloscypha hepaticicola</name>
    <dbReference type="NCBI Taxonomy" id="2082293"/>
    <lineage>
        <taxon>Eukaryota</taxon>
        <taxon>Fungi</taxon>
        <taxon>Dikarya</taxon>
        <taxon>Ascomycota</taxon>
        <taxon>Pezizomycotina</taxon>
        <taxon>Leotiomycetes</taxon>
        <taxon>Helotiales</taxon>
        <taxon>Hyaloscyphaceae</taxon>
        <taxon>Hyaloscypha</taxon>
    </lineage>
</organism>
<accession>A0A2J6PLR4</accession>
<protein>
    <submittedName>
        <fullName evidence="1">Uncharacterized protein</fullName>
    </submittedName>
</protein>
<proteinExistence type="predicted"/>
<keyword evidence="2" id="KW-1185">Reference proteome</keyword>
<evidence type="ECO:0000313" key="2">
    <source>
        <dbReference type="Proteomes" id="UP000235672"/>
    </source>
</evidence>
<dbReference type="EMBL" id="KZ613517">
    <property type="protein sequence ID" value="PMD14992.1"/>
    <property type="molecule type" value="Genomic_DNA"/>
</dbReference>
<sequence length="152" mass="16915">MRLSADTGTDVVSGVRFISGNMGFLCGGTVDDARFVEFEIEKRRSASTQPNGMELGLSPDPGTQAESSLVVSLNLCLLSTSNHFIPSKSLNSHVTRSCYFPALWSPGSVFKLIAARRYKVLCAFMWCLYEGPWIWSWELEWGVYSPPPRKNV</sequence>